<dbReference type="NCBIfam" id="NF012211">
    <property type="entry name" value="tand_rpt_95"/>
    <property type="match status" value="2"/>
</dbReference>
<dbReference type="PRINTS" id="PR00313">
    <property type="entry name" value="CABNDNGRPT"/>
</dbReference>
<keyword evidence="5" id="KW-1185">Reference proteome</keyword>
<feature type="domain" description="RapA2 cadherin-like" evidence="3">
    <location>
        <begin position="19"/>
        <end position="85"/>
    </location>
</feature>
<dbReference type="InterPro" id="IPR010221">
    <property type="entry name" value="VCBS_dom"/>
</dbReference>
<dbReference type="Pfam" id="PF17803">
    <property type="entry name" value="Cadherin_4"/>
    <property type="match status" value="3"/>
</dbReference>
<dbReference type="Gene3D" id="2.60.40.10">
    <property type="entry name" value="Immunoglobulins"/>
    <property type="match status" value="1"/>
</dbReference>
<dbReference type="NCBIfam" id="TIGR01965">
    <property type="entry name" value="VCBS_repeat"/>
    <property type="match status" value="2"/>
</dbReference>
<dbReference type="InterPro" id="IPR011049">
    <property type="entry name" value="Serralysin-like_metalloprot_C"/>
</dbReference>
<feature type="domain" description="RapA2 cadherin-like" evidence="3">
    <location>
        <begin position="245"/>
        <end position="309"/>
    </location>
</feature>
<dbReference type="Proteomes" id="UP001414441">
    <property type="component" value="Unassembled WGS sequence"/>
</dbReference>
<evidence type="ECO:0000259" key="3">
    <source>
        <dbReference type="Pfam" id="PF17803"/>
    </source>
</evidence>
<proteinExistence type="predicted"/>
<evidence type="ECO:0000313" key="4">
    <source>
        <dbReference type="EMBL" id="MEN8626489.1"/>
    </source>
</evidence>
<organism evidence="4 5">
    <name type="scientific">Psychrobacter proteolyticus</name>
    <dbReference type="NCBI Taxonomy" id="147825"/>
    <lineage>
        <taxon>Bacteria</taxon>
        <taxon>Pseudomonadati</taxon>
        <taxon>Pseudomonadota</taxon>
        <taxon>Gammaproteobacteria</taxon>
        <taxon>Moraxellales</taxon>
        <taxon>Moraxellaceae</taxon>
        <taxon>Psychrobacter</taxon>
    </lineage>
</organism>
<dbReference type="Pfam" id="PF00353">
    <property type="entry name" value="HemolysinCabind"/>
    <property type="match status" value="1"/>
</dbReference>
<protein>
    <submittedName>
        <fullName evidence="4">Tandem-95 repeat protein</fullName>
    </submittedName>
</protein>
<dbReference type="RefSeq" id="WP_347163634.1">
    <property type="nucleotide sequence ID" value="NZ_JBDLOB010000007.1"/>
</dbReference>
<sequence length="3668" mass="388481">MDDIEFFATDDDGTPSAPATVTLTVTDVNTPPTATDQSLSTDEDTAVAVPLIGDDIDGTVASVTVLQVPPNEQGVLRYTRADGQVVEITPNTTLSAVEAETVIFTPAPDFNGAVSDIQFSTTDDDGAASAPATVEITVNDVNDAPVATDAAISTPEGEAIAVPLIASDLDGDIESISISTLPDPAQGILSYTNAAGDSVPVVADAPLSAAEAATVLFTPTENFNGAVDDIEFFATDDDGTPSAPATVTLTVTDVNTPPTAADQSLSTDEDTAVAVPLIGDDIDGTVASVTVLQVPPTNQGVLTYEDDGQTVELTPGTVLTADQITSVVFTPAPNFNGRVSNIQFSTTDDDGAISAPATVEITVTPVVDITYVVITGDENVIEGEEAEYTVKFLDESGNPAMVTQATDVTVTFNNVSTQDADTGYNNAQTITVTIPAGQSSVALDVDTIDDYLADDGENYSLTITSVGANEFEAVDFSDVTTNTVTTIIDSNNAGDSANEGGLDSNDIVYVKLTDDDSQIEADDAVLTHTLSLVDADGQPVELPVGGSVVVNLSYLNDETTAADFDASSKLTTVTFNTSTGNQIILTNTVLNDQLKEGVENYQLAISSVDGTNSGFESVKIDTERSVTGVIVDDVDLKPDINTVQEDGVSTATGNVLANDEIGTESSVSLQSQPSDANDYGALTLNNDGSYTYILNNDSSTVQALAPGEAIEQVFTYKVGEVAQTLTITVTGTNDAPKLDVSGNSNTTVNYATAYQEGGVPVAISDSSAIADIDNNDTIGNALIVLTNSQTGDLIAIEEGDLPAGISATLLGNSRIELSGSASLADYQSAIDAITFANTSATPSEVDRIIEVTVTDINNADSNITTTVISVDATPQAVDDTAQVTEGGKTISSNTTSLNLLTNDDLGTPNTTITSFTYLDENGISQTGVTGSVIDTQYGSLTINANGTWTYTSDDTSDNLNGIIDSISYTITDADGDTSTADFNIIVDDTQPTALIPEVTLNEDDLTDGTDTTPDALRATRNLGITKAADDISDVVFTDVTTVGLEALALESNGEPLTYQVSNDGHTVVASAIGSEVFTITLTNPTDSTGDSQAFILELQGQLDHTDGVTITLPVKYEIQDTDSATVQQFNVNIADDKVLAIDDTPVSVVEGSYVDGDDSTLLTGNVLDNDKGADADLKINTFTYLDTDGNTVEDSTDFGVGLETPTGILTVNEDGSWTFAANKAIDNRDPAPNLQDDGSFSYTLIDADGDVSDAAEQPISVTDTAPVIESDESVVLKEGDLFPDSGTASTYVVKVDSAFTVTGNEDNISDIYFIMGDGDPINGRFQSSGLPLYYRYAEVDGVIDYSTLYVSTTQRGDLIADTVDNPNNNVIFKVEINPEGLPYTSADALTYTATLYDTIRHDNIDANNDGRLDNIIFDLDYAVVDEDGSITEDQFDVEVENRLFNKDLDFTINEGDFADLTEDENIAPNGKDALLINAAENFDGGVVTILNYDLSSSIDLQSGEFIYIDVNGNAINTDDQNNPAIVGSLRNIGNGQIEFNPEENYSSIATPNDRADLPNRPSSYEQTPNEFNDFYSVMFNLRAQDGGQTLTSRINIEVDPVADAPIIVIDAAEVDIVDGVYTNYVEEDSSTQLGFIAPIIGDNGVEASTDLSIYDPNYVNGTKRENDDNINGGSVDRTERFGAITLSGFPDGAQLFYIDGNGVQDISDKIGEDGTLTIKLRDGTHINSEFTYDVEMDTADFESLVVSPSDQDATNFTVTMSVTEYEVDENGVPYPLEPNDSSSVDPDSSLIAETTSVDILIDVQAVTDTTVIDLLEPVALPPSTTSITLSDEPNNGIDKNDTINAVIDEDSSLDLQSILNETFVDTDGSEEYWYSIEGLGELNGQVVTVNGVSYTVADGTVELPRAQVTAEDLDPSFTFTPPADFAGVINATLTLNTRDSDSDSIDVNPAIQIEQTSVQLNITVNPTIDVTVVDPQVGDEDTAIALFTINDAGDSVFTVTDQDSSETLSIVGILKDQIDDLITAGAEISLNGTPITTADLTDEGLYYGFNVDSLDGYTMTPPAHSSADIALTYFVETTDGSVDSDNPITDNDTFDVTIKVTPVAESANINSDGNNGTDVTLNPDHTYSALVFEDGDDDGVSSSAPVWYDLSTDAGFILLNGWSNEDDTNDFGEPSHSNNRTDSEETFARLIVQIKDDNGDWVNASGAQFRYDIAGEPQTVTAGKNGVDVPVAGLSSLAFIPPNNYSGELRIQEQAVTIDYDEDDDTATDKVVSGESFLYLTVTPVADDVLLSVQPAQGVEDAGRSNGNPTGIDGYTPADTIDTPEGGIELKIKAQSKDTDGSETFNITIDALPDGASLYVWDADNSTNGGYVLINQNYGTVNDIATVDNAGITWSVTLTDYQNDKVPFFIPPLNSNDNYTLLVSGVSVDGADTSEPSTPLALPIKITTVADKILNDELNEVTFDYDGQASDSYAVILEESDLDAADNEIDFNTIFQTPMNIRSYDNDGSEVVTYVITGLDDRFTMQGADVTFIGGQGTARQWVVTDEAINNGEIILKTEENFAGEINFNIKGVSTEKTGGSEASQNIQPVQIFVKPDALDNDVVNPTAVQNENASVTLDFERAFRRTDNTDDWTSGVEELNSVAISLTDLEALGVQLTVGGVVITSANPAVDAAGFYTIERDSEGALPKASIIAIPAEPASAQSGFVNHKSGNDIYDFDIKYTVTDTVRATNNETADIVYQTTLTRDTNFVVDVLPITDVPSLVNPAEIETSETIDIVNADTADDEFIKTVTLTSPDLDGSEMFTRVQVGGVPDGILVQVDANGNGTFVDAVKAGDTWYVVFDDETIDTSITASVDIKFSVKAGYDVDNAENVPITVTAYNQDAPDVEQLAQAIFDLTLVTGTDGGGEVPPELVADLIVQPITLTEDGAGQSLNNFIVGTLNQVAYDNQMSAPISFTIANLPDDVVLQASNGVSLSKQGNTWLISGNVTSDSDIADLLSNISIVPTSDYSTNNQSEAVALDISFTATDSNGDSETVTADDPAFPIGDQGTNDSTLIVLPITDYFGFHEDDPTAPQNDDNIVIEEDEEKTLTLNLANTVDVGNVEVIDGNVYLQFADNASVDGTLEDSNGVPLDTATNPAGLPAGEYFVLPVGANNPTSVSFNFVPEPNKDGATTIEAYVVHKETTDIPDYDTTTLVSRKDFEITVEKGPDPLLFVVNEAESNLTVDEDQGEIGDTTDVNVVSIVYTTEQTDTDEGDNDQPASFIINNINDDFTVYYVNDSQEVVIANKTGTGSWSLPSTEINPTPEIFIQAPENYSGTSSANVSVLSTDGLQGDATTVALVFKPIADGVELTPQNSASDAYTWVALNTNAKMEDTDSNGIDEGGSETLTLTITPESEKPFDETMLFRIGDTGEVIGLRNAEVDSDGISVEFVAGSYVLSGVPSSSINDIQILYQAYNGTITYTGKTVETSDPEQVFSSEEIKTADLNLSESVAIETGEQNDTITTTNRSTTVNSGAGDDRITGGAGDDFLDGGTGINTLIGGAGNDTLVFSADNALMDGGNGIDTLLINVNNTTIDFGDFDNSVIDNMEVIDLTGNDAQSLINIGTNDVITMTDSNNELFINGDDEDEVSLTADFVAQQVSDQADYTQYQSTIDPTVNLYVHDDITIL</sequence>
<evidence type="ECO:0000256" key="2">
    <source>
        <dbReference type="SAM" id="MobiDB-lite"/>
    </source>
</evidence>
<evidence type="ECO:0000256" key="1">
    <source>
        <dbReference type="ARBA" id="ARBA00022837"/>
    </source>
</evidence>
<dbReference type="InterPro" id="IPR013783">
    <property type="entry name" value="Ig-like_fold"/>
</dbReference>
<feature type="region of interest" description="Disordered" evidence="2">
    <location>
        <begin position="2300"/>
        <end position="2320"/>
    </location>
</feature>
<keyword evidence="1" id="KW-0106">Calcium</keyword>
<comment type="caution">
    <text evidence="4">The sequence shown here is derived from an EMBL/GenBank/DDBJ whole genome shotgun (WGS) entry which is preliminary data.</text>
</comment>
<dbReference type="SUPFAM" id="SSF51120">
    <property type="entry name" value="beta-Roll"/>
    <property type="match status" value="1"/>
</dbReference>
<feature type="domain" description="RapA2 cadherin-like" evidence="3">
    <location>
        <begin position="132"/>
        <end position="192"/>
    </location>
</feature>
<accession>A0ABV0D751</accession>
<dbReference type="InterPro" id="IPR040853">
    <property type="entry name" value="RapA2_cadherin-like"/>
</dbReference>
<gene>
    <name evidence="4" type="ORF">ABFV72_10755</name>
</gene>
<dbReference type="EMBL" id="JBDLOB010000007">
    <property type="protein sequence ID" value="MEN8626489.1"/>
    <property type="molecule type" value="Genomic_DNA"/>
</dbReference>
<dbReference type="Pfam" id="PF17963">
    <property type="entry name" value="Big_9"/>
    <property type="match status" value="1"/>
</dbReference>
<evidence type="ECO:0000313" key="5">
    <source>
        <dbReference type="Proteomes" id="UP001414441"/>
    </source>
</evidence>
<reference evidence="4 5" key="1">
    <citation type="submission" date="2024-05" db="EMBL/GenBank/DDBJ databases">
        <title>Genome sequencing of Marine Estuary Bacteria, Pseudoalteromonas distincta strain FA, Psychrobacter proteolyticus strain EA, and Shewanella baltica strain CA.</title>
        <authorList>
            <person name="Dieffenbach S.A."/>
            <person name="Maclea K.S."/>
        </authorList>
    </citation>
    <scope>NUCLEOTIDE SEQUENCE [LARGE SCALE GENOMIC DNA]</scope>
    <source>
        <strain evidence="4 5">EA</strain>
    </source>
</reference>
<name>A0ABV0D751_9GAMM</name>
<dbReference type="InterPro" id="IPR001343">
    <property type="entry name" value="Hemolysn_Ca-bd"/>
</dbReference>